<dbReference type="KEGG" id="mees:MmiEs2_09070"/>
<reference evidence="1 2" key="1">
    <citation type="submission" date="2023-07" db="EMBL/GenBank/DDBJ databases">
        <title>Closed genome sequence of Methanimicrococcus sp. Es2.</title>
        <authorList>
            <person name="Protasov E."/>
            <person name="Platt K."/>
            <person name="Reeh H."/>
            <person name="Poehlein A."/>
            <person name="Daniel R."/>
            <person name="Brune A."/>
        </authorList>
    </citation>
    <scope>NUCLEOTIDE SEQUENCE [LARGE SCALE GENOMIC DNA]</scope>
    <source>
        <strain evidence="1 2">Es2</strain>
    </source>
</reference>
<dbReference type="GeneID" id="85197374"/>
<organism evidence="1 2">
    <name type="scientific">Methanimicrococcus stummii</name>
    <dbReference type="NCBI Taxonomy" id="3028294"/>
    <lineage>
        <taxon>Archaea</taxon>
        <taxon>Methanobacteriati</taxon>
        <taxon>Methanobacteriota</taxon>
        <taxon>Stenosarchaea group</taxon>
        <taxon>Methanomicrobia</taxon>
        <taxon>Methanosarcinales</taxon>
        <taxon>Methanosarcinaceae</taxon>
        <taxon>Methanimicrococcus</taxon>
    </lineage>
</organism>
<dbReference type="Proteomes" id="UP001302662">
    <property type="component" value="Chromosome"/>
</dbReference>
<accession>A0AA96V8G8</accession>
<evidence type="ECO:0000313" key="1">
    <source>
        <dbReference type="EMBL" id="WNY28704.1"/>
    </source>
</evidence>
<gene>
    <name evidence="1" type="ORF">MmiEs2_09070</name>
</gene>
<name>A0AA96V8G8_9EURY</name>
<keyword evidence="2" id="KW-1185">Reference proteome</keyword>
<protein>
    <submittedName>
        <fullName evidence="1">Uncharacterized protein</fullName>
    </submittedName>
</protein>
<proteinExistence type="predicted"/>
<dbReference type="RefSeq" id="WP_316558713.1">
    <property type="nucleotide sequence ID" value="NZ_CP131062.1"/>
</dbReference>
<dbReference type="AlphaFoldDB" id="A0AA96V8G8"/>
<evidence type="ECO:0000313" key="2">
    <source>
        <dbReference type="Proteomes" id="UP001302662"/>
    </source>
</evidence>
<dbReference type="EMBL" id="CP131062">
    <property type="protein sequence ID" value="WNY28704.1"/>
    <property type="molecule type" value="Genomic_DNA"/>
</dbReference>
<sequence>MARIANTKIRLVRTDSEGDDTSVVKEWDVDVQMSTAAEATPTEREWLEAEALGASLKPYDKLRLEMYNPLATNQIVSGTLTKIFIPYRKKNMSTKKSSNLVMTAADFDKINAGNVTCYPQTWTSLGEYIAKPKTAVKLGHLTANGLDKNNDRVLIVPYAP</sequence>